<evidence type="ECO:0000313" key="2">
    <source>
        <dbReference type="EMBL" id="KAG5451466.1"/>
    </source>
</evidence>
<dbReference type="Proteomes" id="UP000286415">
    <property type="component" value="Unassembled WGS sequence"/>
</dbReference>
<keyword evidence="3" id="KW-1185">Reference proteome</keyword>
<dbReference type="InterPro" id="IPR028073">
    <property type="entry name" value="PHTB1_N_dom"/>
</dbReference>
<comment type="caution">
    <text evidence="2">The sequence shown here is derived from an EMBL/GenBank/DDBJ whole genome shotgun (WGS) entry which is preliminary data.</text>
</comment>
<dbReference type="OrthoDB" id="10262646at2759"/>
<name>A0A419PY29_CLOSI</name>
<organism evidence="2 3">
    <name type="scientific">Clonorchis sinensis</name>
    <name type="common">Chinese liver fluke</name>
    <dbReference type="NCBI Taxonomy" id="79923"/>
    <lineage>
        <taxon>Eukaryota</taxon>
        <taxon>Metazoa</taxon>
        <taxon>Spiralia</taxon>
        <taxon>Lophotrochozoa</taxon>
        <taxon>Platyhelminthes</taxon>
        <taxon>Trematoda</taxon>
        <taxon>Digenea</taxon>
        <taxon>Opisthorchiida</taxon>
        <taxon>Opisthorchiata</taxon>
        <taxon>Opisthorchiidae</taxon>
        <taxon>Clonorchis</taxon>
    </lineage>
</organism>
<dbReference type="STRING" id="79923.A0A419PY29"/>
<protein>
    <submittedName>
        <fullName evidence="2">Protein PTHB1</fullName>
    </submittedName>
</protein>
<dbReference type="Pfam" id="PF14727">
    <property type="entry name" value="PHTB1_N"/>
    <property type="match status" value="1"/>
</dbReference>
<dbReference type="EMBL" id="NIRI02000042">
    <property type="protein sequence ID" value="KAG5451466.1"/>
    <property type="molecule type" value="Genomic_DNA"/>
</dbReference>
<dbReference type="GO" id="GO:0060271">
    <property type="term" value="P:cilium assembly"/>
    <property type="evidence" value="ECO:0007669"/>
    <property type="project" value="TreeGrafter"/>
</dbReference>
<feature type="domain" description="PTHB1 N-terminal" evidence="1">
    <location>
        <begin position="1"/>
        <end position="405"/>
    </location>
</feature>
<dbReference type="AlphaFoldDB" id="A0A419PY29"/>
<reference evidence="2 3" key="1">
    <citation type="journal article" date="2018" name="Biotechnol. Adv.">
        <title>Improved genomic resources and new bioinformatic workflow for the carcinogenic parasite Clonorchis sinensis: Biotechnological implications.</title>
        <authorList>
            <person name="Wang D."/>
            <person name="Korhonen P.K."/>
            <person name="Gasser R.B."/>
            <person name="Young N.D."/>
        </authorList>
    </citation>
    <scope>NUCLEOTIDE SEQUENCE [LARGE SCALE GENOMIC DNA]</scope>
    <source>
        <strain evidence="2">Cs-k2</strain>
    </source>
</reference>
<accession>A0A419PY29</accession>
<gene>
    <name evidence="2" type="ORF">CSKR_107617</name>
</gene>
<dbReference type="InParanoid" id="A0A419PY29"/>
<proteinExistence type="predicted"/>
<reference evidence="2 3" key="2">
    <citation type="journal article" date="2021" name="Genomics">
        <title>High-quality reference genome for Clonorchis sinensis.</title>
        <authorList>
            <person name="Young N.D."/>
            <person name="Stroehlein A.J."/>
            <person name="Kinkar L."/>
            <person name="Wang T."/>
            <person name="Sohn W.M."/>
            <person name="Chang B.C.H."/>
            <person name="Kaur P."/>
            <person name="Weisz D."/>
            <person name="Dudchenko O."/>
            <person name="Aiden E.L."/>
            <person name="Korhonen P.K."/>
            <person name="Gasser R.B."/>
        </authorList>
    </citation>
    <scope>NUCLEOTIDE SEQUENCE [LARGE SCALE GENOMIC DNA]</scope>
    <source>
        <strain evidence="2">Cs-k2</strain>
    </source>
</reference>
<dbReference type="InterPro" id="IPR026511">
    <property type="entry name" value="PTHB1"/>
</dbReference>
<dbReference type="PANTHER" id="PTHR20991">
    <property type="entry name" value="PARATHYROID HORMONE-RESPONSIVE B1 GENE"/>
    <property type="match status" value="1"/>
</dbReference>
<dbReference type="PANTHER" id="PTHR20991:SF0">
    <property type="entry name" value="PROTEIN PTHB1"/>
    <property type="match status" value="1"/>
</dbReference>
<dbReference type="GO" id="GO:0016020">
    <property type="term" value="C:membrane"/>
    <property type="evidence" value="ECO:0007669"/>
    <property type="project" value="TreeGrafter"/>
</dbReference>
<dbReference type="GO" id="GO:0034464">
    <property type="term" value="C:BBSome"/>
    <property type="evidence" value="ECO:0007669"/>
    <property type="project" value="InterPro"/>
</dbReference>
<sequence length="1010" mass="112624">MSLFRTRDAWTTNVNSEAGVSFIHVGNLLAENPFSCQIIYASYEGIIKIYFPDDVYCRPPAANVVDSEPLRLVHKCREPILSVLTGRFSSENPQRTFLAVLHPLKLSVYSIYIEKISVGCTEGFLDSWKMNILYDVSFPLAMFNMCCGILCEEHSYESIFVQSLGSVIHIYNGTTLVTSEKIPDTLFPGPLIFSNCHHSIITAASSGTISCYEVRDIIIHSTSCPEYKHDFREVPKTNPPCDFAVAVASWSFPVGEPVFQMDAIESHTEQPDSEAFIVAVCRNSIVLLSGAGKLLGVRRLQMTPILLCPIGLFHMHRRETGNHSVYLQPRFCVVTEEQYLLVFRGLQLAWSAKLPWNPVSITMPSTAYIGTGDELPVIGKNSVPGLIALLGPEGQLSLSYLGTSPPREMGFREVCESESGIKRSFVTEVVERQEKLLNAELEALKRRIQSLSEDKIDFPAHMGKGHNARSPVRIQAFVSLSQKTLDTNAHHSCSLDISVAFRMKSELSSSDPMFLNVHSCPPIVVVPNYLTLPAATQRWAEIGQTRVDSKNEFQHTCRLSVVVDSHHPLACLTPQDLGIHLVLAYSVTRTTSDSISSQQEFEECFVKLPLDFVLHGKPCEKADVAGLHQLKFTIPHTLDPLNWATVLPAFRLKGYTGSSFCLWLPTLYHTERNDTVRSGERRLYVTLNCSKRRLKLQSSSEDMLWPVLNEIYSSLASLSRSMPNFGEGPPLLLNTSRCKNETQRSFAFTPVLPESMSQLTSLIDCLFRKLYQHLDARIQIATTAVKNTIQSRHFRTVQTHIMGRIKESIPKRLNGFGLLLEESICKLIEGCDEATAASENQMLHGASVISLITLLSFVSGNCIVRSREGNRILEASRMLRPIHLLTAIESTELVEVDRGYTTTPEESQTNCDGDSPKAQFAGLEECLSTTISEILFRVGDENESRKERASQQLANHVIPNVNWTIDNFLTLCCKLAGCGSVRVHESQKIPEVYAAEASPQSDKHDQVTES</sequence>
<evidence type="ECO:0000313" key="3">
    <source>
        <dbReference type="Proteomes" id="UP000286415"/>
    </source>
</evidence>
<evidence type="ECO:0000259" key="1">
    <source>
        <dbReference type="Pfam" id="PF14727"/>
    </source>
</evidence>